<organism evidence="2">
    <name type="scientific">Picea glauca</name>
    <name type="common">White spruce</name>
    <name type="synonym">Pinus glauca</name>
    <dbReference type="NCBI Taxonomy" id="3330"/>
    <lineage>
        <taxon>Eukaryota</taxon>
        <taxon>Viridiplantae</taxon>
        <taxon>Streptophyta</taxon>
        <taxon>Embryophyta</taxon>
        <taxon>Tracheophyta</taxon>
        <taxon>Spermatophyta</taxon>
        <taxon>Pinopsida</taxon>
        <taxon>Pinidae</taxon>
        <taxon>Conifers I</taxon>
        <taxon>Pinales</taxon>
        <taxon>Pinaceae</taxon>
        <taxon>Picea</taxon>
    </lineage>
</organism>
<accession>A0A124GNN5</accession>
<evidence type="ECO:0000313" key="2">
    <source>
        <dbReference type="EMBL" id="KUM49373.1"/>
    </source>
</evidence>
<protein>
    <submittedName>
        <fullName evidence="2">Uncharacterized protein</fullName>
    </submittedName>
</protein>
<evidence type="ECO:0000256" key="1">
    <source>
        <dbReference type="SAM" id="MobiDB-lite"/>
    </source>
</evidence>
<feature type="compositionally biased region" description="Polar residues" evidence="1">
    <location>
        <begin position="54"/>
        <end position="69"/>
    </location>
</feature>
<gene>
    <name evidence="2" type="ORF">ABT39_MTgene3922</name>
</gene>
<dbReference type="AlphaFoldDB" id="A0A124GNN5"/>
<name>A0A124GNN5_PICGL</name>
<feature type="region of interest" description="Disordered" evidence="1">
    <location>
        <begin position="32"/>
        <end position="69"/>
    </location>
</feature>
<geneLocation type="mitochondrion" evidence="2"/>
<keyword evidence="2" id="KW-0496">Mitochondrion</keyword>
<dbReference type="EMBL" id="LKAM01000003">
    <property type="protein sequence ID" value="KUM49373.1"/>
    <property type="molecule type" value="Genomic_DNA"/>
</dbReference>
<sequence length="69" mass="7875">MAAELRALSYWADHVDPIPYLPRDLKLVDEVGREDQRSRNQSAHGLCQDIPRQRPSSSVKPLYENANSI</sequence>
<proteinExistence type="predicted"/>
<reference evidence="2" key="1">
    <citation type="journal article" date="2015" name="Genome Biol. Evol.">
        <title>Organellar Genomes of White Spruce (Picea glauca): Assembly and Annotation.</title>
        <authorList>
            <person name="Jackman S.D."/>
            <person name="Warren R.L."/>
            <person name="Gibb E.A."/>
            <person name="Vandervalk B.P."/>
            <person name="Mohamadi H."/>
            <person name="Chu J."/>
            <person name="Raymond A."/>
            <person name="Pleasance S."/>
            <person name="Coope R."/>
            <person name="Wildung M.R."/>
            <person name="Ritland C.E."/>
            <person name="Bousquet J."/>
            <person name="Jones S.J."/>
            <person name="Bohlmann J."/>
            <person name="Birol I."/>
        </authorList>
    </citation>
    <scope>NUCLEOTIDE SEQUENCE [LARGE SCALE GENOMIC DNA]</scope>
    <source>
        <tissue evidence="2">Flushing bud</tissue>
    </source>
</reference>
<comment type="caution">
    <text evidence="2">The sequence shown here is derived from an EMBL/GenBank/DDBJ whole genome shotgun (WGS) entry which is preliminary data.</text>
</comment>